<protein>
    <recommendedName>
        <fullName evidence="3">Craniofacial development protein 2</fullName>
    </recommendedName>
</protein>
<gene>
    <name evidence="1" type="ORF">EVAR_3237_1</name>
</gene>
<comment type="caution">
    <text evidence="1">The sequence shown here is derived from an EMBL/GenBank/DDBJ whole genome shotgun (WGS) entry which is preliminary data.</text>
</comment>
<organism evidence="1 2">
    <name type="scientific">Eumeta variegata</name>
    <name type="common">Bagworm moth</name>
    <name type="synonym">Eumeta japonica</name>
    <dbReference type="NCBI Taxonomy" id="151549"/>
    <lineage>
        <taxon>Eukaryota</taxon>
        <taxon>Metazoa</taxon>
        <taxon>Ecdysozoa</taxon>
        <taxon>Arthropoda</taxon>
        <taxon>Hexapoda</taxon>
        <taxon>Insecta</taxon>
        <taxon>Pterygota</taxon>
        <taxon>Neoptera</taxon>
        <taxon>Endopterygota</taxon>
        <taxon>Lepidoptera</taxon>
        <taxon>Glossata</taxon>
        <taxon>Ditrysia</taxon>
        <taxon>Tineoidea</taxon>
        <taxon>Psychidae</taxon>
        <taxon>Oiketicinae</taxon>
        <taxon>Eumeta</taxon>
    </lineage>
</organism>
<evidence type="ECO:0008006" key="3">
    <source>
        <dbReference type="Google" id="ProtNLM"/>
    </source>
</evidence>
<reference evidence="1 2" key="1">
    <citation type="journal article" date="2019" name="Commun. Biol.">
        <title>The bagworm genome reveals a unique fibroin gene that provides high tensile strength.</title>
        <authorList>
            <person name="Kono N."/>
            <person name="Nakamura H."/>
            <person name="Ohtoshi R."/>
            <person name="Tomita M."/>
            <person name="Numata K."/>
            <person name="Arakawa K."/>
        </authorList>
    </citation>
    <scope>NUCLEOTIDE SEQUENCE [LARGE SCALE GENOMIC DNA]</scope>
</reference>
<dbReference type="EMBL" id="BGZK01000020">
    <property type="protein sequence ID" value="GBP05970.1"/>
    <property type="molecule type" value="Genomic_DNA"/>
</dbReference>
<sequence length="101" mass="11860">MCVFEDSRNPLRYFGMNDKIDDVCELMKNRRLDILCVNKTNRKGNGGAIKRETFDSYWSGVDQSQRGCHGVEFILSERLSECLNRLRICESKAFWFQLKLD</sequence>
<evidence type="ECO:0000313" key="1">
    <source>
        <dbReference type="EMBL" id="GBP05970.1"/>
    </source>
</evidence>
<name>A0A4C1SXH5_EUMVA</name>
<evidence type="ECO:0000313" key="2">
    <source>
        <dbReference type="Proteomes" id="UP000299102"/>
    </source>
</evidence>
<proteinExistence type="predicted"/>
<dbReference type="Proteomes" id="UP000299102">
    <property type="component" value="Unassembled WGS sequence"/>
</dbReference>
<keyword evidence="2" id="KW-1185">Reference proteome</keyword>
<dbReference type="OrthoDB" id="412793at2759"/>
<dbReference type="AlphaFoldDB" id="A0A4C1SXH5"/>
<accession>A0A4C1SXH5</accession>